<evidence type="ECO:0000313" key="7">
    <source>
        <dbReference type="EMBL" id="CAB4959187.1"/>
    </source>
</evidence>
<evidence type="ECO:0000256" key="3">
    <source>
        <dbReference type="ARBA" id="ARBA00022692"/>
    </source>
</evidence>
<dbReference type="Pfam" id="PF03631">
    <property type="entry name" value="Virul_fac_BrkB"/>
    <property type="match status" value="1"/>
</dbReference>
<proteinExistence type="predicted"/>
<feature type="transmembrane region" description="Helical" evidence="6">
    <location>
        <begin position="170"/>
        <end position="192"/>
    </location>
</feature>
<dbReference type="EMBL" id="CAFBOZ010000403">
    <property type="protein sequence ID" value="CAB5027710.1"/>
    <property type="molecule type" value="Genomic_DNA"/>
</dbReference>
<dbReference type="PANTHER" id="PTHR30213">
    <property type="entry name" value="INNER MEMBRANE PROTEIN YHJD"/>
    <property type="match status" value="1"/>
</dbReference>
<keyword evidence="2" id="KW-1003">Cell membrane</keyword>
<evidence type="ECO:0000256" key="6">
    <source>
        <dbReference type="SAM" id="Phobius"/>
    </source>
</evidence>
<keyword evidence="5 6" id="KW-0472">Membrane</keyword>
<protein>
    <submittedName>
        <fullName evidence="8">Unannotated protein</fullName>
    </submittedName>
</protein>
<evidence type="ECO:0000256" key="4">
    <source>
        <dbReference type="ARBA" id="ARBA00022989"/>
    </source>
</evidence>
<comment type="subcellular location">
    <subcellularLocation>
        <location evidence="1">Cell membrane</location>
        <topology evidence="1">Multi-pass membrane protein</topology>
    </subcellularLocation>
</comment>
<organism evidence="8">
    <name type="scientific">freshwater metagenome</name>
    <dbReference type="NCBI Taxonomy" id="449393"/>
    <lineage>
        <taxon>unclassified sequences</taxon>
        <taxon>metagenomes</taxon>
        <taxon>ecological metagenomes</taxon>
    </lineage>
</organism>
<dbReference type="AlphaFoldDB" id="A0A6J7RGT8"/>
<feature type="transmembrane region" description="Helical" evidence="6">
    <location>
        <begin position="272"/>
        <end position="297"/>
    </location>
</feature>
<sequence>MFPVAQSGGSASQAVGLASGRVGHTRTMTALSSVRDRVDRWQQRHASLGFPIAVVRKHGDDAGGRHAALMTYYGFLSLFPIMLLAVVIVSRVLTNFPSVRAQVVKALVPFQFRGTLDYALASLPDGGIALWAGLIGLVGTSVGVVLTAHDTLNQVAGVPHRLRASGLAKYLRVLAALVVLLVGIIALAAVTVQAVRLSAPDGLDTRATAVELAAAILILFAMVWLGATLLLPRRPRLRSTWPMALGGAVAITALLAFGALLLPALVMRAGPIYGAFAAIVGLFSFISLIAQALVWTAEVASVRHHRLWPRSLDAANPIEADAKALRMLAREQERIPSQRVTSEVG</sequence>
<dbReference type="EMBL" id="CAFBNF010000263">
    <property type="protein sequence ID" value="CAB4959187.1"/>
    <property type="molecule type" value="Genomic_DNA"/>
</dbReference>
<dbReference type="GO" id="GO:0005886">
    <property type="term" value="C:plasma membrane"/>
    <property type="evidence" value="ECO:0007669"/>
    <property type="project" value="UniProtKB-SubCell"/>
</dbReference>
<keyword evidence="3 6" id="KW-0812">Transmembrane</keyword>
<feature type="transmembrane region" description="Helical" evidence="6">
    <location>
        <begin position="128"/>
        <end position="149"/>
    </location>
</feature>
<evidence type="ECO:0000256" key="5">
    <source>
        <dbReference type="ARBA" id="ARBA00023136"/>
    </source>
</evidence>
<dbReference type="PANTHER" id="PTHR30213:SF1">
    <property type="entry name" value="INNER MEMBRANE PROTEIN YHJD"/>
    <property type="match status" value="1"/>
</dbReference>
<gene>
    <name evidence="7" type="ORF">UFOPK3773_01882</name>
    <name evidence="8" type="ORF">UFOPK3992_02112</name>
</gene>
<evidence type="ECO:0000256" key="1">
    <source>
        <dbReference type="ARBA" id="ARBA00004651"/>
    </source>
</evidence>
<feature type="transmembrane region" description="Helical" evidence="6">
    <location>
        <begin position="243"/>
        <end position="266"/>
    </location>
</feature>
<keyword evidence="4 6" id="KW-1133">Transmembrane helix</keyword>
<reference evidence="8" key="1">
    <citation type="submission" date="2020-05" db="EMBL/GenBank/DDBJ databases">
        <authorList>
            <person name="Chiriac C."/>
            <person name="Salcher M."/>
            <person name="Ghai R."/>
            <person name="Kavagutti S V."/>
        </authorList>
    </citation>
    <scope>NUCLEOTIDE SEQUENCE</scope>
</reference>
<name>A0A6J7RGT8_9ZZZZ</name>
<feature type="transmembrane region" description="Helical" evidence="6">
    <location>
        <begin position="72"/>
        <end position="93"/>
    </location>
</feature>
<evidence type="ECO:0000256" key="2">
    <source>
        <dbReference type="ARBA" id="ARBA00022475"/>
    </source>
</evidence>
<accession>A0A6J7RGT8</accession>
<dbReference type="InterPro" id="IPR017039">
    <property type="entry name" value="Virul_fac_BrkB"/>
</dbReference>
<evidence type="ECO:0000313" key="8">
    <source>
        <dbReference type="EMBL" id="CAB5027710.1"/>
    </source>
</evidence>
<feature type="transmembrane region" description="Helical" evidence="6">
    <location>
        <begin position="212"/>
        <end position="231"/>
    </location>
</feature>